<dbReference type="InterPro" id="IPR036322">
    <property type="entry name" value="WD40_repeat_dom_sf"/>
</dbReference>
<dbReference type="Pfam" id="PF23798">
    <property type="entry name" value="Beta-prop_SPT8"/>
    <property type="match status" value="2"/>
</dbReference>
<feature type="region of interest" description="Disordered" evidence="4">
    <location>
        <begin position="1"/>
        <end position="79"/>
    </location>
</feature>
<feature type="compositionally biased region" description="Gly residues" evidence="4">
    <location>
        <begin position="387"/>
        <end position="400"/>
    </location>
</feature>
<feature type="domain" description="Transcription factor spt8 beta-propeller" evidence="5">
    <location>
        <begin position="84"/>
        <end position="278"/>
    </location>
</feature>
<dbReference type="PANTHER" id="PTHR19848:SF8">
    <property type="entry name" value="F-BOX AND WD REPEAT DOMAIN CONTAINING 7"/>
    <property type="match status" value="1"/>
</dbReference>
<dbReference type="SMART" id="SM00320">
    <property type="entry name" value="WD40"/>
    <property type="match status" value="5"/>
</dbReference>
<dbReference type="Gene3D" id="2.130.10.10">
    <property type="entry name" value="YVTN repeat-like/Quinoprotein amine dehydrogenase"/>
    <property type="match status" value="2"/>
</dbReference>
<dbReference type="Proteomes" id="UP000277580">
    <property type="component" value="Unassembled WGS sequence"/>
</dbReference>
<dbReference type="InterPro" id="IPR057544">
    <property type="entry name" value="Beta-prop_SPT8"/>
</dbReference>
<protein>
    <submittedName>
        <fullName evidence="6">WD40 repeat-like protein</fullName>
    </submittedName>
</protein>
<dbReference type="STRING" id="1392247.A0A3N4KQ22"/>
<feature type="compositionally biased region" description="Acidic residues" evidence="4">
    <location>
        <begin position="1"/>
        <end position="47"/>
    </location>
</feature>
<accession>A0A3N4KQ22</accession>
<feature type="region of interest" description="Disordered" evidence="4">
    <location>
        <begin position="288"/>
        <end position="425"/>
    </location>
</feature>
<sequence length="595" mass="63725">MDDHDQENEDESDHNSDDDDDVDGDADPDGDDQNEGDEEGDGDGDGDDSQHPPGPHRSRSSSKEPKDVRPRPKLREGAGTASTYDIVPYVAAPQSTSINAFCATPCMRWIFTGGSDGYIRRFDWFGSINGRVPLTVAQRHPFVDSVTRAGILLSYWENEEPVVKSEHLYIPETTDDLKLSPVYSLAVQNQSLWLLSGLESGGINLQSVRHDEGKIITTLRKHTSAVSVLTLSSDERSLLSGSWDRNVYDWDLNTGQTTRDFLSNAGQVSSIAFRPNSDNWQEIKKDSLINGASGGRRGDGGLPNGLNGASKDDGDEDAPGSPAESTRSYGSLFGDDDDDMGMGGGEVDEMSQAIASGSGLNSDTKLSQNGGGSQKGDDDGDITMGDSGSGGTKNSGGSNGTNGVHHHDVSSTNHIPTAASSSASTTDQNVFLVSSMDGTFRIWDRRQHTPVATSTPSKGVPPWCMDACWSTDGNFVYVGRRNGTVEEFNVHKGVGEPVRTMRFPMGSGPVSALAAMPNGRHLICASFDNLRLYDLSDQGTKSTVPFLIIPGHHGGVISSIYVDTTCQYMISTAGNRGWEGASTEVLLGYEIIIQP</sequence>
<evidence type="ECO:0000313" key="6">
    <source>
        <dbReference type="EMBL" id="RPB10461.1"/>
    </source>
</evidence>
<feature type="compositionally biased region" description="Basic and acidic residues" evidence="4">
    <location>
        <begin position="61"/>
        <end position="76"/>
    </location>
</feature>
<dbReference type="PROSITE" id="PS50294">
    <property type="entry name" value="WD_REPEATS_REGION"/>
    <property type="match status" value="1"/>
</dbReference>
<evidence type="ECO:0000256" key="1">
    <source>
        <dbReference type="ARBA" id="ARBA00022574"/>
    </source>
</evidence>
<reference evidence="6 7" key="1">
    <citation type="journal article" date="2018" name="Nat. Ecol. Evol.">
        <title>Pezizomycetes genomes reveal the molecular basis of ectomycorrhizal truffle lifestyle.</title>
        <authorList>
            <person name="Murat C."/>
            <person name="Payen T."/>
            <person name="Noel B."/>
            <person name="Kuo A."/>
            <person name="Morin E."/>
            <person name="Chen J."/>
            <person name="Kohler A."/>
            <person name="Krizsan K."/>
            <person name="Balestrini R."/>
            <person name="Da Silva C."/>
            <person name="Montanini B."/>
            <person name="Hainaut M."/>
            <person name="Levati E."/>
            <person name="Barry K.W."/>
            <person name="Belfiori B."/>
            <person name="Cichocki N."/>
            <person name="Clum A."/>
            <person name="Dockter R.B."/>
            <person name="Fauchery L."/>
            <person name="Guy J."/>
            <person name="Iotti M."/>
            <person name="Le Tacon F."/>
            <person name="Lindquist E.A."/>
            <person name="Lipzen A."/>
            <person name="Malagnac F."/>
            <person name="Mello A."/>
            <person name="Molinier V."/>
            <person name="Miyauchi S."/>
            <person name="Poulain J."/>
            <person name="Riccioni C."/>
            <person name="Rubini A."/>
            <person name="Sitrit Y."/>
            <person name="Splivallo R."/>
            <person name="Traeger S."/>
            <person name="Wang M."/>
            <person name="Zifcakova L."/>
            <person name="Wipf D."/>
            <person name="Zambonelli A."/>
            <person name="Paolocci F."/>
            <person name="Nowrousian M."/>
            <person name="Ottonello S."/>
            <person name="Baldrian P."/>
            <person name="Spatafora J.W."/>
            <person name="Henrissat B."/>
            <person name="Nagy L.G."/>
            <person name="Aury J.M."/>
            <person name="Wincker P."/>
            <person name="Grigoriev I.V."/>
            <person name="Bonfante P."/>
            <person name="Martin F.M."/>
        </authorList>
    </citation>
    <scope>NUCLEOTIDE SEQUENCE [LARGE SCALE GENOMIC DNA]</scope>
    <source>
        <strain evidence="6 7">CCBAS932</strain>
    </source>
</reference>
<keyword evidence="2" id="KW-0677">Repeat</keyword>
<dbReference type="EMBL" id="ML119143">
    <property type="protein sequence ID" value="RPB10461.1"/>
    <property type="molecule type" value="Genomic_DNA"/>
</dbReference>
<evidence type="ECO:0000256" key="3">
    <source>
        <dbReference type="PROSITE-ProRule" id="PRU00221"/>
    </source>
</evidence>
<feature type="compositionally biased region" description="Polar residues" evidence="4">
    <location>
        <begin position="353"/>
        <end position="368"/>
    </location>
</feature>
<keyword evidence="1 3" id="KW-0853">WD repeat</keyword>
<feature type="repeat" description="WD" evidence="3">
    <location>
        <begin position="219"/>
        <end position="260"/>
    </location>
</feature>
<gene>
    <name evidence="6" type="ORF">P167DRAFT_554489</name>
</gene>
<organism evidence="6 7">
    <name type="scientific">Morchella conica CCBAS932</name>
    <dbReference type="NCBI Taxonomy" id="1392247"/>
    <lineage>
        <taxon>Eukaryota</taxon>
        <taxon>Fungi</taxon>
        <taxon>Dikarya</taxon>
        <taxon>Ascomycota</taxon>
        <taxon>Pezizomycotina</taxon>
        <taxon>Pezizomycetes</taxon>
        <taxon>Pezizales</taxon>
        <taxon>Morchellaceae</taxon>
        <taxon>Morchella</taxon>
    </lineage>
</organism>
<proteinExistence type="predicted"/>
<dbReference type="AlphaFoldDB" id="A0A3N4KQ22"/>
<dbReference type="OrthoDB" id="10260946at2759"/>
<evidence type="ECO:0000259" key="5">
    <source>
        <dbReference type="Pfam" id="PF23798"/>
    </source>
</evidence>
<evidence type="ECO:0000256" key="2">
    <source>
        <dbReference type="ARBA" id="ARBA00022737"/>
    </source>
</evidence>
<keyword evidence="7" id="KW-1185">Reference proteome</keyword>
<feature type="compositionally biased region" description="Gly residues" evidence="4">
    <location>
        <begin position="292"/>
        <end position="303"/>
    </location>
</feature>
<feature type="domain" description="Transcription factor spt8 beta-propeller" evidence="5">
    <location>
        <begin position="376"/>
        <end position="591"/>
    </location>
</feature>
<dbReference type="PANTHER" id="PTHR19848">
    <property type="entry name" value="WD40 REPEAT PROTEIN"/>
    <property type="match status" value="1"/>
</dbReference>
<evidence type="ECO:0000256" key="4">
    <source>
        <dbReference type="SAM" id="MobiDB-lite"/>
    </source>
</evidence>
<dbReference type="SUPFAM" id="SSF50978">
    <property type="entry name" value="WD40 repeat-like"/>
    <property type="match status" value="1"/>
</dbReference>
<name>A0A3N4KQ22_9PEZI</name>
<dbReference type="InterPro" id="IPR001680">
    <property type="entry name" value="WD40_rpt"/>
</dbReference>
<dbReference type="FunCoup" id="A0A3N4KQ22">
    <property type="interactions" value="345"/>
</dbReference>
<dbReference type="InterPro" id="IPR015943">
    <property type="entry name" value="WD40/YVTN_repeat-like_dom_sf"/>
</dbReference>
<dbReference type="InParanoid" id="A0A3N4KQ22"/>
<evidence type="ECO:0000313" key="7">
    <source>
        <dbReference type="Proteomes" id="UP000277580"/>
    </source>
</evidence>
<dbReference type="PROSITE" id="PS50082">
    <property type="entry name" value="WD_REPEATS_2"/>
    <property type="match status" value="1"/>
</dbReference>